<gene>
    <name evidence="2" type="ORF">OKIOD_LOCUS14224</name>
</gene>
<protein>
    <submittedName>
        <fullName evidence="2">Oidioi.mRNA.OKI2018_I69.chr2.g5459.t1.cds</fullName>
    </submittedName>
</protein>
<dbReference type="EMBL" id="OU015567">
    <property type="protein sequence ID" value="CAG5111125.1"/>
    <property type="molecule type" value="Genomic_DNA"/>
</dbReference>
<proteinExistence type="predicted"/>
<feature type="domain" description="Apple" evidence="1">
    <location>
        <begin position="21"/>
        <end position="108"/>
    </location>
</feature>
<evidence type="ECO:0000313" key="3">
    <source>
        <dbReference type="Proteomes" id="UP001158576"/>
    </source>
</evidence>
<name>A0ABN7T9J1_OIKDI</name>
<evidence type="ECO:0000313" key="2">
    <source>
        <dbReference type="EMBL" id="CAG5111125.1"/>
    </source>
</evidence>
<dbReference type="Proteomes" id="UP001158576">
    <property type="component" value="Chromosome 2"/>
</dbReference>
<keyword evidence="3" id="KW-1185">Reference proteome</keyword>
<dbReference type="InterPro" id="IPR003609">
    <property type="entry name" value="Pan_app"/>
</dbReference>
<organism evidence="2 3">
    <name type="scientific">Oikopleura dioica</name>
    <name type="common">Tunicate</name>
    <dbReference type="NCBI Taxonomy" id="34765"/>
    <lineage>
        <taxon>Eukaryota</taxon>
        <taxon>Metazoa</taxon>
        <taxon>Chordata</taxon>
        <taxon>Tunicata</taxon>
        <taxon>Appendicularia</taxon>
        <taxon>Copelata</taxon>
        <taxon>Oikopleuridae</taxon>
        <taxon>Oikopleura</taxon>
    </lineage>
</organism>
<dbReference type="PROSITE" id="PS50948">
    <property type="entry name" value="PAN"/>
    <property type="match status" value="1"/>
</dbReference>
<evidence type="ECO:0000259" key="1">
    <source>
        <dbReference type="PROSITE" id="PS50948"/>
    </source>
</evidence>
<accession>A0ABN7T9J1</accession>
<reference evidence="2 3" key="1">
    <citation type="submission" date="2021-04" db="EMBL/GenBank/DDBJ databases">
        <authorList>
            <person name="Bliznina A."/>
        </authorList>
    </citation>
    <scope>NUCLEOTIDE SEQUENCE [LARGE SCALE GENOMIC DNA]</scope>
</reference>
<sequence>MQEIIWLFLFLNKNEASRIKCDEVAQRVCTGEEIEVNEKVYGLENCYKLCDENEECAFFGYVSDIFQAAMRCGSQCKYNLYDCLLYRADACREIEEDLAINTYEKAACSLAESNREKTCYGLRLYDGSIKNRTYEENGCWMKTAEDGKCKILNPECVVTDCSSNTFNTKIRIDVFTENPEKDWPTLRGEFSNQALESCDNKADAFSISYNATTKFIEFSQRTDCSGITTGGEIDALFFFYNFDFSVFPDSKHDPTQVAGNGDWKLYFHDDPKVNLRLQCAVLDRFSEKSELEKSLNISTFETLRSRVPNHFIFKKVDKSSKNLPVILIHFK</sequence>